<evidence type="ECO:0000256" key="2">
    <source>
        <dbReference type="ARBA" id="ARBA00012438"/>
    </source>
</evidence>
<dbReference type="Gene3D" id="3.30.565.10">
    <property type="entry name" value="Histidine kinase-like ATPase, C-terminal domain"/>
    <property type="match status" value="1"/>
</dbReference>
<evidence type="ECO:0000259" key="10">
    <source>
        <dbReference type="Pfam" id="PF07730"/>
    </source>
</evidence>
<protein>
    <recommendedName>
        <fullName evidence="2">histidine kinase</fullName>
        <ecNumber evidence="2">2.7.13.3</ecNumber>
    </recommendedName>
</protein>
<dbReference type="EC" id="2.7.13.3" evidence="2"/>
<feature type="domain" description="Signal transduction histidine kinase subgroup 3 dimerisation and phosphoacceptor" evidence="10">
    <location>
        <begin position="177"/>
        <end position="243"/>
    </location>
</feature>
<comment type="catalytic activity">
    <reaction evidence="1">
        <text>ATP + protein L-histidine = ADP + protein N-phospho-L-histidine.</text>
        <dbReference type="EC" id="2.7.13.3"/>
    </reaction>
</comment>
<gene>
    <name evidence="11" type="ORF">FAB82_10115</name>
</gene>
<feature type="transmembrane region" description="Helical" evidence="9">
    <location>
        <begin position="105"/>
        <end position="124"/>
    </location>
</feature>
<keyword evidence="8" id="KW-0902">Two-component regulatory system</keyword>
<feature type="transmembrane region" description="Helical" evidence="9">
    <location>
        <begin position="44"/>
        <end position="62"/>
    </location>
</feature>
<dbReference type="Proteomes" id="UP000308760">
    <property type="component" value="Unassembled WGS sequence"/>
</dbReference>
<evidence type="ECO:0000313" key="12">
    <source>
        <dbReference type="Proteomes" id="UP000308760"/>
    </source>
</evidence>
<reference evidence="12" key="1">
    <citation type="submission" date="2019-04" db="EMBL/GenBank/DDBJ databases">
        <title>Nocardioides xinjiangensis sp. nov.</title>
        <authorList>
            <person name="Liu S."/>
        </authorList>
    </citation>
    <scope>NUCLEOTIDE SEQUENCE [LARGE SCALE GENOMIC DNA]</scope>
    <source>
        <strain evidence="12">18</strain>
    </source>
</reference>
<evidence type="ECO:0000256" key="9">
    <source>
        <dbReference type="SAM" id="Phobius"/>
    </source>
</evidence>
<keyword evidence="7" id="KW-0067">ATP-binding</keyword>
<feature type="transmembrane region" description="Helical" evidence="9">
    <location>
        <begin position="136"/>
        <end position="153"/>
    </location>
</feature>
<keyword evidence="6 11" id="KW-0418">Kinase</keyword>
<dbReference type="RefSeq" id="WP_136534419.1">
    <property type="nucleotide sequence ID" value="NZ_STGY01000041.1"/>
</dbReference>
<dbReference type="Pfam" id="PF07730">
    <property type="entry name" value="HisKA_3"/>
    <property type="match status" value="1"/>
</dbReference>
<sequence>MFDRFSDRVGDLIVGSIVTFVVFVWIALQLAVVGTDPIGLSEPLGWAATVIACAALFFRNTFPLTVTFITLVCSIVYYPASSIDGPVLVTYVVALFTLAARGHVVAAWSVTSVSFAALIIPEWISGFVHMSVVETYLLAGWFVAIVAFGSMVASHRAYRAQAETAIREGERRSVAEERLRIARELHDAVGHHLSLINVQTSAALRKLKKNPTYSTEATLGVIAETSQLSLRELRAMVGVLREAGVDSPTGPGPSLEQLPPLVAAAESAGIEVVLRRDGRAELPVAVDAAAFRVAQEALTNVVRHAGARHVEVDVVIGTSTLALRIADDGDAKGGKPIAGNGLTGMRERAESLGGTFDAGPREDGGFIVEATWPLEVQS</sequence>
<dbReference type="InterPro" id="IPR011712">
    <property type="entry name" value="Sig_transdc_His_kin_sub3_dim/P"/>
</dbReference>
<dbReference type="SUPFAM" id="SSF55874">
    <property type="entry name" value="ATPase domain of HSP90 chaperone/DNA topoisomerase II/histidine kinase"/>
    <property type="match status" value="1"/>
</dbReference>
<dbReference type="InterPro" id="IPR036890">
    <property type="entry name" value="HATPase_C_sf"/>
</dbReference>
<evidence type="ECO:0000256" key="3">
    <source>
        <dbReference type="ARBA" id="ARBA00022553"/>
    </source>
</evidence>
<proteinExistence type="predicted"/>
<keyword evidence="4" id="KW-0808">Transferase</keyword>
<feature type="transmembrane region" description="Helical" evidence="9">
    <location>
        <begin position="12"/>
        <end position="32"/>
    </location>
</feature>
<evidence type="ECO:0000256" key="6">
    <source>
        <dbReference type="ARBA" id="ARBA00022777"/>
    </source>
</evidence>
<feature type="transmembrane region" description="Helical" evidence="9">
    <location>
        <begin position="68"/>
        <end position="98"/>
    </location>
</feature>
<keyword evidence="12" id="KW-1185">Reference proteome</keyword>
<evidence type="ECO:0000256" key="1">
    <source>
        <dbReference type="ARBA" id="ARBA00000085"/>
    </source>
</evidence>
<organism evidence="11 12">
    <name type="scientific">Glycomyces buryatensis</name>
    <dbReference type="NCBI Taxonomy" id="2570927"/>
    <lineage>
        <taxon>Bacteria</taxon>
        <taxon>Bacillati</taxon>
        <taxon>Actinomycetota</taxon>
        <taxon>Actinomycetes</taxon>
        <taxon>Glycomycetales</taxon>
        <taxon>Glycomycetaceae</taxon>
        <taxon>Glycomyces</taxon>
    </lineage>
</organism>
<dbReference type="GO" id="GO:0046983">
    <property type="term" value="F:protein dimerization activity"/>
    <property type="evidence" value="ECO:0007669"/>
    <property type="project" value="InterPro"/>
</dbReference>
<dbReference type="PANTHER" id="PTHR24421">
    <property type="entry name" value="NITRATE/NITRITE SENSOR PROTEIN NARX-RELATED"/>
    <property type="match status" value="1"/>
</dbReference>
<comment type="caution">
    <text evidence="11">The sequence shown here is derived from an EMBL/GenBank/DDBJ whole genome shotgun (WGS) entry which is preliminary data.</text>
</comment>
<dbReference type="InterPro" id="IPR050482">
    <property type="entry name" value="Sensor_HK_TwoCompSys"/>
</dbReference>
<dbReference type="AlphaFoldDB" id="A0A4S8QLW8"/>
<dbReference type="EMBL" id="STGY01000041">
    <property type="protein sequence ID" value="THV41734.1"/>
    <property type="molecule type" value="Genomic_DNA"/>
</dbReference>
<evidence type="ECO:0000256" key="5">
    <source>
        <dbReference type="ARBA" id="ARBA00022741"/>
    </source>
</evidence>
<dbReference type="Gene3D" id="1.20.5.1930">
    <property type="match status" value="1"/>
</dbReference>
<accession>A0A4S8QLW8</accession>
<keyword evidence="9" id="KW-0812">Transmembrane</keyword>
<dbReference type="PANTHER" id="PTHR24421:SF10">
    <property type="entry name" value="NITRATE_NITRITE SENSOR PROTEIN NARQ"/>
    <property type="match status" value="1"/>
</dbReference>
<evidence type="ECO:0000256" key="7">
    <source>
        <dbReference type="ARBA" id="ARBA00022840"/>
    </source>
</evidence>
<dbReference type="GO" id="GO:0016020">
    <property type="term" value="C:membrane"/>
    <property type="evidence" value="ECO:0007669"/>
    <property type="project" value="InterPro"/>
</dbReference>
<reference evidence="11 12" key="2">
    <citation type="submission" date="2019-05" db="EMBL/GenBank/DDBJ databases">
        <title>Glycomyces buryatensis sp. nov.</title>
        <authorList>
            <person name="Nikitina E."/>
        </authorList>
    </citation>
    <scope>NUCLEOTIDE SEQUENCE [LARGE SCALE GENOMIC DNA]</scope>
    <source>
        <strain evidence="11 12">18</strain>
    </source>
</reference>
<evidence type="ECO:0000313" key="11">
    <source>
        <dbReference type="EMBL" id="THV41734.1"/>
    </source>
</evidence>
<dbReference type="OrthoDB" id="227596at2"/>
<name>A0A4S8QLW8_9ACTN</name>
<dbReference type="CDD" id="cd16917">
    <property type="entry name" value="HATPase_UhpB-NarQ-NarX-like"/>
    <property type="match status" value="1"/>
</dbReference>
<keyword evidence="9" id="KW-0472">Membrane</keyword>
<evidence type="ECO:0000256" key="4">
    <source>
        <dbReference type="ARBA" id="ARBA00022679"/>
    </source>
</evidence>
<keyword evidence="3" id="KW-0597">Phosphoprotein</keyword>
<dbReference type="GO" id="GO:0005524">
    <property type="term" value="F:ATP binding"/>
    <property type="evidence" value="ECO:0007669"/>
    <property type="project" value="UniProtKB-KW"/>
</dbReference>
<keyword evidence="5" id="KW-0547">Nucleotide-binding</keyword>
<evidence type="ECO:0000256" key="8">
    <source>
        <dbReference type="ARBA" id="ARBA00023012"/>
    </source>
</evidence>
<dbReference type="GO" id="GO:0000155">
    <property type="term" value="F:phosphorelay sensor kinase activity"/>
    <property type="evidence" value="ECO:0007669"/>
    <property type="project" value="InterPro"/>
</dbReference>
<keyword evidence="9" id="KW-1133">Transmembrane helix</keyword>